<name>A0A6L2KC61_TANCI</name>
<gene>
    <name evidence="2" type="ORF">Tci_018914</name>
</gene>
<protein>
    <submittedName>
        <fullName evidence="2">Phospholipase-like protein</fullName>
    </submittedName>
</protein>
<sequence>MPLIYYMEGHKLHFGCREFSLITDFRFGTVSFDLHISCELKFWNRVFPNKIGFSITNLDIIGVIKDEEIFCKLSDDDAIRLCLLLALEVIFMRRLLTINVDDTLFSLVENIEAWSSFPWGEHLWCHLYDEIKNLKERHSNEHYYGLFKGRNYVSTYTLSGFVFAFQESRAPPIKEHHGRFETYLSKLEKARKHGKTCFMVSSIRGTTDNSVLSHERSDRQAKLKFTNEFSSMTSDLCDSLNSMFADLIEPADPDEDIGHVMQTEQIKCKFPWKDDYIVDRNFWLKLVCLDPARKGWLTEEHIDLWGDYMWHVRPENSNWAMVSFYFVQLLFQNGMPLFYANRERYTTTWSEVDQVQLPVVLERAIFFQKNEIDPSKYTITFRLADNVPTQGAYLVIVAHGDIQSKVTSHEKLKSYGKLALMKFDESRSWEKEQLVSPLLRTPPLKKRRKVIAFQGKNLYADFLHADCVDDHFDVLDNWSYEDVYGGGLFNVSGSFKVFDCIEEPVGCDDGSLPIKIKDEFENEVILDDVVSSPTNFSILLKRKGKSRVRFTRMRGIIKSSKMVSLRMRVRSNN</sequence>
<comment type="caution">
    <text evidence="2">The sequence shown here is derived from an EMBL/GenBank/DDBJ whole genome shotgun (WGS) entry which is preliminary data.</text>
</comment>
<dbReference type="PANTHER" id="PTHR48449">
    <property type="entry name" value="DUF1985 DOMAIN-CONTAINING PROTEIN"/>
    <property type="match status" value="1"/>
</dbReference>
<accession>A0A6L2KC61</accession>
<feature type="domain" description="DUF1985" evidence="1">
    <location>
        <begin position="5"/>
        <end position="122"/>
    </location>
</feature>
<dbReference type="PANTHER" id="PTHR48449:SF1">
    <property type="entry name" value="DUF1985 DOMAIN-CONTAINING PROTEIN"/>
    <property type="match status" value="1"/>
</dbReference>
<dbReference type="Pfam" id="PF09331">
    <property type="entry name" value="DUF1985"/>
    <property type="match status" value="1"/>
</dbReference>
<organism evidence="2">
    <name type="scientific">Tanacetum cinerariifolium</name>
    <name type="common">Dalmatian daisy</name>
    <name type="synonym">Chrysanthemum cinerariifolium</name>
    <dbReference type="NCBI Taxonomy" id="118510"/>
    <lineage>
        <taxon>Eukaryota</taxon>
        <taxon>Viridiplantae</taxon>
        <taxon>Streptophyta</taxon>
        <taxon>Embryophyta</taxon>
        <taxon>Tracheophyta</taxon>
        <taxon>Spermatophyta</taxon>
        <taxon>Magnoliopsida</taxon>
        <taxon>eudicotyledons</taxon>
        <taxon>Gunneridae</taxon>
        <taxon>Pentapetalae</taxon>
        <taxon>asterids</taxon>
        <taxon>campanulids</taxon>
        <taxon>Asterales</taxon>
        <taxon>Asteraceae</taxon>
        <taxon>Asteroideae</taxon>
        <taxon>Anthemideae</taxon>
        <taxon>Anthemidinae</taxon>
        <taxon>Tanacetum</taxon>
    </lineage>
</organism>
<dbReference type="InterPro" id="IPR015410">
    <property type="entry name" value="DUF1985"/>
</dbReference>
<dbReference type="AlphaFoldDB" id="A0A6L2KC61"/>
<reference evidence="2" key="1">
    <citation type="journal article" date="2019" name="Sci. Rep.">
        <title>Draft genome of Tanacetum cinerariifolium, the natural source of mosquito coil.</title>
        <authorList>
            <person name="Yamashiro T."/>
            <person name="Shiraishi A."/>
            <person name="Satake H."/>
            <person name="Nakayama K."/>
        </authorList>
    </citation>
    <scope>NUCLEOTIDE SEQUENCE</scope>
</reference>
<proteinExistence type="predicted"/>
<evidence type="ECO:0000259" key="1">
    <source>
        <dbReference type="Pfam" id="PF09331"/>
    </source>
</evidence>
<dbReference type="EMBL" id="BKCJ010002198">
    <property type="protein sequence ID" value="GEU46936.1"/>
    <property type="molecule type" value="Genomic_DNA"/>
</dbReference>
<evidence type="ECO:0000313" key="2">
    <source>
        <dbReference type="EMBL" id="GEU46936.1"/>
    </source>
</evidence>